<reference evidence="2" key="1">
    <citation type="submission" date="2015-10" db="EMBL/GenBank/DDBJ databases">
        <authorList>
            <person name="Gilbert D.G."/>
        </authorList>
    </citation>
    <scope>NUCLEOTIDE SEQUENCE</scope>
</reference>
<dbReference type="EMBL" id="CZQD01000034">
    <property type="protein sequence ID" value="CUS57028.1"/>
    <property type="molecule type" value="Genomic_DNA"/>
</dbReference>
<organism evidence="2">
    <name type="scientific">hydrothermal vent metagenome</name>
    <dbReference type="NCBI Taxonomy" id="652676"/>
    <lineage>
        <taxon>unclassified sequences</taxon>
        <taxon>metagenomes</taxon>
        <taxon>ecological metagenomes</taxon>
    </lineage>
</organism>
<name>A0A160U0M1_9ZZZZ</name>
<gene>
    <name evidence="2" type="ORF">MGWOODY_Hyp1490</name>
</gene>
<protein>
    <submittedName>
        <fullName evidence="2">Uncharacterized protein</fullName>
    </submittedName>
</protein>
<dbReference type="AlphaFoldDB" id="A0A160U0M1"/>
<evidence type="ECO:0000313" key="2">
    <source>
        <dbReference type="EMBL" id="CUS57028.1"/>
    </source>
</evidence>
<evidence type="ECO:0000256" key="1">
    <source>
        <dbReference type="SAM" id="MobiDB-lite"/>
    </source>
</evidence>
<sequence>MGRRIRCRHRDQRATSHHTCHRCALAKPAQPSGHEQGDEKVQRQQYGSKGQQRPCKAQRPGLGIAQQTSRNWPVRDQLRPLAGTRIQGARSGWPTIEPRWVSFRRFGRCKIGGLQGRGIGPRGRQAPIAVQGQERGVSPLRIADGFATSGCNRPAQHLRERAGIGKVGPVRPGGCVEQYQCAIAAHVGGHQRRAICQSRPRLRCEFRPRPREHLLLDAHVTGNGQACKGGGLRERRHGLRLIPGQRSAERARRPAQRNRQQVIALRGEARTGKPDQRAAFLDPSVQQFGILRQDLPDITQDDCIRGRGNKVLDTAFGYRRERFQRLADIVHVRQQRLGRAACIDEAHPA</sequence>
<accession>A0A160U0M1</accession>
<proteinExistence type="predicted"/>
<feature type="region of interest" description="Disordered" evidence="1">
    <location>
        <begin position="28"/>
        <end position="70"/>
    </location>
</feature>